<evidence type="ECO:0000313" key="1">
    <source>
        <dbReference type="EMBL" id="ORD97341.1"/>
    </source>
</evidence>
<keyword evidence="2" id="KW-1185">Reference proteome</keyword>
<dbReference type="EMBL" id="LVKB01000027">
    <property type="protein sequence ID" value="ORD97341.1"/>
    <property type="molecule type" value="Genomic_DNA"/>
</dbReference>
<reference evidence="1 2" key="1">
    <citation type="journal article" date="2017" name="Environ. Microbiol.">
        <title>Decay of the glycolytic pathway and adaptation to intranuclear parasitism within Enterocytozoonidae microsporidia.</title>
        <authorList>
            <person name="Wiredu Boakye D."/>
            <person name="Jaroenlak P."/>
            <person name="Prachumwat A."/>
            <person name="Williams T.A."/>
            <person name="Bateman K.S."/>
            <person name="Itsathitphaisarn O."/>
            <person name="Sritunyalucksana K."/>
            <person name="Paszkiewicz K.H."/>
            <person name="Moore K.A."/>
            <person name="Stentiford G.D."/>
            <person name="Williams B.A."/>
        </authorList>
    </citation>
    <scope>NUCLEOTIDE SEQUENCE [LARGE SCALE GENOMIC DNA]</scope>
    <source>
        <strain evidence="1 2">GB1</strain>
    </source>
</reference>
<sequence>MLIGILDKISGCLKQFERVWDRIKLVGDNTRDFFLIKHLSTIRPCFIDKSVDFTNQIVSEFNNKNNNIYRMKFLRKIFDLVDDKNEF</sequence>
<gene>
    <name evidence="1" type="ORF">HERIO_798</name>
</gene>
<dbReference type="VEuPathDB" id="MicrosporidiaDB:A0H76_2554"/>
<dbReference type="AlphaFoldDB" id="A0A1X0QC33"/>
<organism evidence="1 2">
    <name type="scientific">Hepatospora eriocheir</name>
    <dbReference type="NCBI Taxonomy" id="1081669"/>
    <lineage>
        <taxon>Eukaryota</taxon>
        <taxon>Fungi</taxon>
        <taxon>Fungi incertae sedis</taxon>
        <taxon>Microsporidia</taxon>
        <taxon>Hepatosporidae</taxon>
        <taxon>Hepatospora</taxon>
    </lineage>
</organism>
<protein>
    <submittedName>
        <fullName evidence="1">Uncharacterized protein</fullName>
    </submittedName>
</protein>
<comment type="caution">
    <text evidence="1">The sequence shown here is derived from an EMBL/GenBank/DDBJ whole genome shotgun (WGS) entry which is preliminary data.</text>
</comment>
<evidence type="ECO:0000313" key="2">
    <source>
        <dbReference type="Proteomes" id="UP000192356"/>
    </source>
</evidence>
<proteinExistence type="predicted"/>
<name>A0A1X0QC33_9MICR</name>
<dbReference type="Proteomes" id="UP000192356">
    <property type="component" value="Unassembled WGS sequence"/>
</dbReference>
<dbReference type="VEuPathDB" id="MicrosporidiaDB:HERIO_798"/>
<accession>A0A1X0QC33</accession>